<keyword evidence="2 7" id="KW-0812">Transmembrane</keyword>
<dbReference type="RefSeq" id="WP_233730918.1">
    <property type="nucleotide sequence ID" value="NZ_JAJVCN010000003.1"/>
</dbReference>
<feature type="transmembrane region" description="Helical" evidence="7">
    <location>
        <begin position="72"/>
        <end position="96"/>
    </location>
</feature>
<accession>A0ABS8ZII2</accession>
<dbReference type="PANTHER" id="PTHR43394:SF1">
    <property type="entry name" value="ATP-BINDING CASSETTE SUB-FAMILY B MEMBER 10, MITOCHONDRIAL"/>
    <property type="match status" value="1"/>
</dbReference>
<evidence type="ECO:0000256" key="7">
    <source>
        <dbReference type="SAM" id="Phobius"/>
    </source>
</evidence>
<dbReference type="InterPro" id="IPR003439">
    <property type="entry name" value="ABC_transporter-like_ATP-bd"/>
</dbReference>
<dbReference type="Gene3D" id="1.20.1560.10">
    <property type="entry name" value="ABC transporter type 1, transmembrane domain"/>
    <property type="match status" value="1"/>
</dbReference>
<dbReference type="InterPro" id="IPR017871">
    <property type="entry name" value="ABC_transporter-like_CS"/>
</dbReference>
<dbReference type="InterPro" id="IPR003593">
    <property type="entry name" value="AAA+_ATPase"/>
</dbReference>
<organism evidence="10 11">
    <name type="scientific">Kibdelosporangium philippinense</name>
    <dbReference type="NCBI Taxonomy" id="211113"/>
    <lineage>
        <taxon>Bacteria</taxon>
        <taxon>Bacillati</taxon>
        <taxon>Actinomycetota</taxon>
        <taxon>Actinomycetes</taxon>
        <taxon>Pseudonocardiales</taxon>
        <taxon>Pseudonocardiaceae</taxon>
        <taxon>Kibdelosporangium</taxon>
    </lineage>
</organism>
<dbReference type="GO" id="GO:0005524">
    <property type="term" value="F:ATP binding"/>
    <property type="evidence" value="ECO:0007669"/>
    <property type="project" value="UniProtKB-KW"/>
</dbReference>
<dbReference type="InterPro" id="IPR039421">
    <property type="entry name" value="Type_1_exporter"/>
</dbReference>
<sequence>MNFSSWMALESAMQEGGQRVSRETVRRIIRFARPLRGAVLALLAFSAISAVLAVATPVLAGRVVDAITNREGSGVVLGLALIIAAIAVVDAVVGMIERWRSASVGEELILQLRQAVFDHVQRMPVAFFTRTRTGALVSRLNNDVIAAQRAFTMTLSMVTNNIIVLMLTLVVMFALSWQITLLSLIMLPVFYLPARRMGRRLAGLEREAAGHNAAMTTQMTERFSAPGATLIKLFGRPQDESAEFGKRARRVRDIGVRTAVNQWLFMTALSLVSALALALVYGLGGFLALEGQLDTGTVVTLALLLTRLYGPLTGLANARVDVMTALVSFERVFEVLDLPPLIKEKPNPKTVPDGPVSVEFDNVNFAYPAADKVSLASLEDVAALDTRGGDQVLHDISFRAEPGQLVALVGSSGAGKSTIASLTPRLYDPDSGTIKLSGVDVRDLSFSSIRDAMGLVTQDGHLFHETIGENLRLARPTATDEELWDALTRARLADLVRSLSDQLDTVVGERGYRLSGGERQRLTIARLLLAKPRVVILDEATAHLDSSSEAAVQEALVEALAGRTALVIAHRLSTVRAADLILVVEAGRIIERGTHDELLAADGRYAELYRTQFDDRTPAKVDAS</sequence>
<dbReference type="InterPro" id="IPR036640">
    <property type="entry name" value="ABC1_TM_sf"/>
</dbReference>
<name>A0ABS8ZII2_9PSEU</name>
<evidence type="ECO:0000256" key="3">
    <source>
        <dbReference type="ARBA" id="ARBA00022741"/>
    </source>
</evidence>
<dbReference type="SUPFAM" id="SSF52540">
    <property type="entry name" value="P-loop containing nucleoside triphosphate hydrolases"/>
    <property type="match status" value="1"/>
</dbReference>
<evidence type="ECO:0000256" key="1">
    <source>
        <dbReference type="ARBA" id="ARBA00004651"/>
    </source>
</evidence>
<keyword evidence="6 7" id="KW-0472">Membrane</keyword>
<feature type="domain" description="ABC transporter" evidence="8">
    <location>
        <begin position="376"/>
        <end position="611"/>
    </location>
</feature>
<dbReference type="InterPro" id="IPR027417">
    <property type="entry name" value="P-loop_NTPase"/>
</dbReference>
<dbReference type="Pfam" id="PF00005">
    <property type="entry name" value="ABC_tran"/>
    <property type="match status" value="1"/>
</dbReference>
<comment type="caution">
    <text evidence="10">The sequence shown here is derived from an EMBL/GenBank/DDBJ whole genome shotgun (WGS) entry which is preliminary data.</text>
</comment>
<keyword evidence="4 10" id="KW-0067">ATP-binding</keyword>
<keyword evidence="3" id="KW-0547">Nucleotide-binding</keyword>
<evidence type="ECO:0000256" key="5">
    <source>
        <dbReference type="ARBA" id="ARBA00022989"/>
    </source>
</evidence>
<evidence type="ECO:0000256" key="2">
    <source>
        <dbReference type="ARBA" id="ARBA00022692"/>
    </source>
</evidence>
<gene>
    <name evidence="10" type="ORF">LWC34_33030</name>
</gene>
<dbReference type="PROSITE" id="PS00211">
    <property type="entry name" value="ABC_TRANSPORTER_1"/>
    <property type="match status" value="1"/>
</dbReference>
<reference evidence="10 11" key="1">
    <citation type="submission" date="2021-12" db="EMBL/GenBank/DDBJ databases">
        <title>Genome sequence of Kibdelosporangium philippinense ATCC 49844.</title>
        <authorList>
            <person name="Fedorov E.A."/>
            <person name="Omeragic M."/>
            <person name="Shalygina K.F."/>
            <person name="Maclea K.S."/>
        </authorList>
    </citation>
    <scope>NUCLEOTIDE SEQUENCE [LARGE SCALE GENOMIC DNA]</scope>
    <source>
        <strain evidence="10 11">ATCC 49844</strain>
    </source>
</reference>
<evidence type="ECO:0000259" key="9">
    <source>
        <dbReference type="PROSITE" id="PS50929"/>
    </source>
</evidence>
<dbReference type="InterPro" id="IPR011527">
    <property type="entry name" value="ABC1_TM_dom"/>
</dbReference>
<comment type="subcellular location">
    <subcellularLocation>
        <location evidence="1">Cell membrane</location>
        <topology evidence="1">Multi-pass membrane protein</topology>
    </subcellularLocation>
</comment>
<dbReference type="CDD" id="cd18550">
    <property type="entry name" value="ABC_6TM_exporter_like"/>
    <property type="match status" value="1"/>
</dbReference>
<dbReference type="EMBL" id="JAJVCN010000003">
    <property type="protein sequence ID" value="MCE7007611.1"/>
    <property type="molecule type" value="Genomic_DNA"/>
</dbReference>
<feature type="domain" description="ABC transmembrane type-1" evidence="9">
    <location>
        <begin position="40"/>
        <end position="324"/>
    </location>
</feature>
<dbReference type="PROSITE" id="PS50893">
    <property type="entry name" value="ABC_TRANSPORTER_2"/>
    <property type="match status" value="1"/>
</dbReference>
<dbReference type="SUPFAM" id="SSF90123">
    <property type="entry name" value="ABC transporter transmembrane region"/>
    <property type="match status" value="1"/>
</dbReference>
<feature type="transmembrane region" description="Helical" evidence="7">
    <location>
        <begin position="38"/>
        <end position="60"/>
    </location>
</feature>
<dbReference type="PROSITE" id="PS50929">
    <property type="entry name" value="ABC_TM1F"/>
    <property type="match status" value="1"/>
</dbReference>
<evidence type="ECO:0000313" key="11">
    <source>
        <dbReference type="Proteomes" id="UP001521150"/>
    </source>
</evidence>
<evidence type="ECO:0000256" key="4">
    <source>
        <dbReference type="ARBA" id="ARBA00022840"/>
    </source>
</evidence>
<dbReference type="Proteomes" id="UP001521150">
    <property type="component" value="Unassembled WGS sequence"/>
</dbReference>
<evidence type="ECO:0000256" key="6">
    <source>
        <dbReference type="ARBA" id="ARBA00023136"/>
    </source>
</evidence>
<keyword evidence="11" id="KW-1185">Reference proteome</keyword>
<keyword evidence="5 7" id="KW-1133">Transmembrane helix</keyword>
<feature type="transmembrane region" description="Helical" evidence="7">
    <location>
        <begin position="263"/>
        <end position="289"/>
    </location>
</feature>
<protein>
    <submittedName>
        <fullName evidence="10">ABC transporter ATP-binding protein/permease</fullName>
    </submittedName>
</protein>
<proteinExistence type="predicted"/>
<dbReference type="Gene3D" id="3.40.50.300">
    <property type="entry name" value="P-loop containing nucleotide triphosphate hydrolases"/>
    <property type="match status" value="1"/>
</dbReference>
<evidence type="ECO:0000313" key="10">
    <source>
        <dbReference type="EMBL" id="MCE7007611.1"/>
    </source>
</evidence>
<feature type="transmembrane region" description="Helical" evidence="7">
    <location>
        <begin position="162"/>
        <end position="192"/>
    </location>
</feature>
<dbReference type="SMART" id="SM00382">
    <property type="entry name" value="AAA"/>
    <property type="match status" value="1"/>
</dbReference>
<dbReference type="Pfam" id="PF00664">
    <property type="entry name" value="ABC_membrane"/>
    <property type="match status" value="1"/>
</dbReference>
<evidence type="ECO:0000259" key="8">
    <source>
        <dbReference type="PROSITE" id="PS50893"/>
    </source>
</evidence>
<dbReference type="PANTHER" id="PTHR43394">
    <property type="entry name" value="ATP-DEPENDENT PERMEASE MDL1, MITOCHONDRIAL"/>
    <property type="match status" value="1"/>
</dbReference>